<dbReference type="PANTHER" id="PTHR30483">
    <property type="entry name" value="LEUCINE-SPECIFIC-BINDING PROTEIN"/>
    <property type="match status" value="1"/>
</dbReference>
<evidence type="ECO:0000313" key="2">
    <source>
        <dbReference type="Proteomes" id="UP000588158"/>
    </source>
</evidence>
<dbReference type="InterPro" id="IPR051010">
    <property type="entry name" value="BCAA_transport"/>
</dbReference>
<proteinExistence type="predicted"/>
<dbReference type="AlphaFoldDB" id="A0A841AD39"/>
<protein>
    <submittedName>
        <fullName evidence="1">Branched-chain amino acid transport system substrate-binding protein</fullName>
    </submittedName>
</protein>
<organism evidence="1 2">
    <name type="scientific">Brachybacterium aquaticum</name>
    <dbReference type="NCBI Taxonomy" id="1432564"/>
    <lineage>
        <taxon>Bacteria</taxon>
        <taxon>Bacillati</taxon>
        <taxon>Actinomycetota</taxon>
        <taxon>Actinomycetes</taxon>
        <taxon>Micrococcales</taxon>
        <taxon>Dermabacteraceae</taxon>
        <taxon>Brachybacterium</taxon>
    </lineage>
</organism>
<dbReference type="EMBL" id="JACHLZ010000001">
    <property type="protein sequence ID" value="MBB5831541.1"/>
    <property type="molecule type" value="Genomic_DNA"/>
</dbReference>
<dbReference type="RefSeq" id="WP_184324988.1">
    <property type="nucleotide sequence ID" value="NZ_JACHLZ010000001.1"/>
</dbReference>
<reference evidence="1 2" key="1">
    <citation type="submission" date="2020-08" db="EMBL/GenBank/DDBJ databases">
        <title>Sequencing the genomes of 1000 actinobacteria strains.</title>
        <authorList>
            <person name="Klenk H.-P."/>
        </authorList>
    </citation>
    <scope>NUCLEOTIDE SEQUENCE [LARGE SCALE GENOMIC DNA]</scope>
    <source>
        <strain evidence="1 2">DSM 28796</strain>
    </source>
</reference>
<dbReference type="PANTHER" id="PTHR30483:SF6">
    <property type="entry name" value="PERIPLASMIC BINDING PROTEIN OF ABC TRANSPORTER FOR NATURAL AMINO ACIDS"/>
    <property type="match status" value="1"/>
</dbReference>
<keyword evidence="2" id="KW-1185">Reference proteome</keyword>
<gene>
    <name evidence="1" type="ORF">HNR70_001354</name>
</gene>
<sequence>MAITRRSLVRGLGLGVLGAGALSACEGGRRGGSRGQTTPPPSAGALVEPEQPLVIGSIGASYGRMAKFEDGIAIAIDVARIDVNARWEGLFDQEIVLVERHVMAAPDEDLAPVIQQMAESGVTCVITSIDEESLIAAIPSFVEHQMTVIDLFSSGMQVRAEDVQTSNLLVRLAPNDATIAAMYAELALGASSDRGGAPGTIAYLSEDTLQGRSLLSEIERVLNPASGRVVSQQLYAVGDFGDVAARVGAVLETPPALLVLNGGAEAAPFLSALREATLDEGGRPSVEFPVRVAPWAVIDYAQEEVAGSLAAESLSTATGFEPGGEITVDHENMMLNRDASFLQRGYAYTQQGYDAVVIACLAAQQALSVEGPALAAAIPRVLTGSEDCTDYSACRQVLTTAVDAGQTATISYSGRMGDLELGPRSDARVGQMRTYTWSEANALEGGSAAGFEAPA</sequence>
<dbReference type="InterPro" id="IPR028082">
    <property type="entry name" value="Peripla_BP_I"/>
</dbReference>
<name>A0A841AD39_9MICO</name>
<evidence type="ECO:0000313" key="1">
    <source>
        <dbReference type="EMBL" id="MBB5831541.1"/>
    </source>
</evidence>
<accession>A0A841AD39</accession>
<dbReference type="Proteomes" id="UP000588158">
    <property type="component" value="Unassembled WGS sequence"/>
</dbReference>
<dbReference type="Gene3D" id="3.40.50.2300">
    <property type="match status" value="2"/>
</dbReference>
<dbReference type="PROSITE" id="PS51257">
    <property type="entry name" value="PROKAR_LIPOPROTEIN"/>
    <property type="match status" value="1"/>
</dbReference>
<dbReference type="SUPFAM" id="SSF53822">
    <property type="entry name" value="Periplasmic binding protein-like I"/>
    <property type="match status" value="1"/>
</dbReference>
<comment type="caution">
    <text evidence="1">The sequence shown here is derived from an EMBL/GenBank/DDBJ whole genome shotgun (WGS) entry which is preliminary data.</text>
</comment>